<organism evidence="1 2">
    <name type="scientific">Lawsonibacter faecis</name>
    <dbReference type="NCBI Taxonomy" id="2763052"/>
    <lineage>
        <taxon>Bacteria</taxon>
        <taxon>Bacillati</taxon>
        <taxon>Bacillota</taxon>
        <taxon>Clostridia</taxon>
        <taxon>Eubacteriales</taxon>
        <taxon>Oscillospiraceae</taxon>
        <taxon>Lawsonibacter</taxon>
    </lineage>
</organism>
<reference evidence="1" key="1">
    <citation type="submission" date="2020-08" db="EMBL/GenBank/DDBJ databases">
        <title>Genome public.</title>
        <authorList>
            <person name="Liu C."/>
            <person name="Sun Q."/>
        </authorList>
    </citation>
    <scope>NUCLEOTIDE SEQUENCE</scope>
    <source>
        <strain evidence="1">NSJ-52</strain>
    </source>
</reference>
<comment type="caution">
    <text evidence="1">The sequence shown here is derived from an EMBL/GenBank/DDBJ whole genome shotgun (WGS) entry which is preliminary data.</text>
</comment>
<proteinExistence type="predicted"/>
<name>A0A8J6J8X1_9FIRM</name>
<dbReference type="RefSeq" id="WP_186919945.1">
    <property type="nucleotide sequence ID" value="NZ_JACOPQ010000013.1"/>
</dbReference>
<gene>
    <name evidence="1" type="ORF">H8S62_14260</name>
</gene>
<dbReference type="AlphaFoldDB" id="A0A8J6J8X1"/>
<evidence type="ECO:0000313" key="1">
    <source>
        <dbReference type="EMBL" id="MBC5738172.1"/>
    </source>
</evidence>
<evidence type="ECO:0000313" key="2">
    <source>
        <dbReference type="Proteomes" id="UP000607645"/>
    </source>
</evidence>
<keyword evidence="2" id="KW-1185">Reference proteome</keyword>
<protein>
    <submittedName>
        <fullName evidence="1">Uncharacterized protein</fullName>
    </submittedName>
</protein>
<sequence>MSQKISIVGNGADVYTTVENCSPYDVLQLYMTSIRGLVMSGAVPPSLVCSALDKLSADL</sequence>
<dbReference type="EMBL" id="JACOPQ010000013">
    <property type="protein sequence ID" value="MBC5738172.1"/>
    <property type="molecule type" value="Genomic_DNA"/>
</dbReference>
<accession>A0A8J6J8X1</accession>
<dbReference type="Proteomes" id="UP000607645">
    <property type="component" value="Unassembled WGS sequence"/>
</dbReference>